<dbReference type="InterPro" id="IPR043502">
    <property type="entry name" value="DNA/RNA_pol_sf"/>
</dbReference>
<dbReference type="PANTHER" id="PTHR21301:SF10">
    <property type="entry name" value="REVERSE TRANSCRIPTASE DOMAIN-CONTAINING PROTEIN"/>
    <property type="match status" value="1"/>
</dbReference>
<dbReference type="SUPFAM" id="SSF56672">
    <property type="entry name" value="DNA/RNA polymerases"/>
    <property type="match status" value="1"/>
</dbReference>
<gene>
    <name evidence="2" type="ORF">SMN809_LOCUS18035</name>
</gene>
<dbReference type="PROSITE" id="PS50878">
    <property type="entry name" value="RT_POL"/>
    <property type="match status" value="1"/>
</dbReference>
<reference evidence="2" key="1">
    <citation type="submission" date="2021-02" db="EMBL/GenBank/DDBJ databases">
        <authorList>
            <person name="Nowell W R."/>
        </authorList>
    </citation>
    <scope>NUCLEOTIDE SEQUENCE</scope>
</reference>
<comment type="caution">
    <text evidence="2">The sequence shown here is derived from an EMBL/GenBank/DDBJ whole genome shotgun (WGS) entry which is preliminary data.</text>
</comment>
<dbReference type="InterPro" id="IPR000477">
    <property type="entry name" value="RT_dom"/>
</dbReference>
<name>A0A8S2QVA4_9BILA</name>
<dbReference type="Pfam" id="PF26215">
    <property type="entry name" value="HTH_animal"/>
    <property type="match status" value="1"/>
</dbReference>
<organism evidence="2 3">
    <name type="scientific">Rotaria magnacalcarata</name>
    <dbReference type="NCBI Taxonomy" id="392030"/>
    <lineage>
        <taxon>Eukaryota</taxon>
        <taxon>Metazoa</taxon>
        <taxon>Spiralia</taxon>
        <taxon>Gnathifera</taxon>
        <taxon>Rotifera</taxon>
        <taxon>Eurotatoria</taxon>
        <taxon>Bdelloidea</taxon>
        <taxon>Philodinida</taxon>
        <taxon>Philodinidae</taxon>
        <taxon>Rotaria</taxon>
    </lineage>
</organism>
<protein>
    <recommendedName>
        <fullName evidence="1">Reverse transcriptase domain-containing protein</fullName>
    </recommendedName>
</protein>
<dbReference type="Proteomes" id="UP000676336">
    <property type="component" value="Unassembled WGS sequence"/>
</dbReference>
<evidence type="ECO:0000259" key="1">
    <source>
        <dbReference type="PROSITE" id="PS50878"/>
    </source>
</evidence>
<dbReference type="EMBL" id="CAJOBI010008556">
    <property type="protein sequence ID" value="CAF4115887.1"/>
    <property type="molecule type" value="Genomic_DNA"/>
</dbReference>
<proteinExistence type="predicted"/>
<dbReference type="PANTHER" id="PTHR21301">
    <property type="entry name" value="REVERSE TRANSCRIPTASE"/>
    <property type="match status" value="1"/>
</dbReference>
<sequence length="885" mass="102201">MSKVAVDLNHRHGIPLKALEIKHFCTDLETIFNERYTSTLSYLDIYRIRKDIKFIHSIKRKLRKTDSIIRVTDKSGIFHIGSTLDYDEKVQRYQVKTNAYIQLSSDPLMDTFYKVVSLLNNLRTKQQITQWQHTKMMPDKNKIQLAYLYFIPKPHKTGTPLRPIVSGMNTPTTKISKMLDRLIRPLFDQYVKQPTIIDGVHLIRQLDKCVSFGLLKPTTHLCTFDITDLYTMLPQEESIAILKQFLIRFNHTHVRGMSINAIESLARIVLTENVFIYGNKYYRQIKGGAMGSPFTLTLANIFMWHWEQKLVEKQKASNELYGRYIDDIFLTSNDSIESLHDMLENANNYHLNIKLTREVGSCVSFLDVQINNQDGNITTSVYHKEASEPYIVPFKSDHPRHIFENIITTSLLRAIRYSSTLQAFNHEIRALKLMLIYNSYPSRYIYHYLKKFFQQLSATSISILPMIHDENEYVLLRSKLLSKPTPSEHARASRIATTLDNKHQNISVDPLVHAKVHKRCDFVEFGSFESSCNSPENLEWSKPKTKTNKRKAELSSEIAIEALRLSGQDYRNGLNHIMDNDPCYAANYLMRHEKPFRYADKRCRTELARQNIYDKEFCWGHSFSDCTLKLKDDVDDWLVTDFKCYGRSKALVLIGGTGLGKTSFALSLNGVANHCRGVFDYDQWNDDADYIIFDDIPWSDFRKNGYTSKRSLLTGQNFVSHRYYKGKPMRLNTQKPIIVLLNPDRAGPLLAEAITPEGIACKDFWDERITVRVMGPGEYFYKPEPRNSRRDISSSIPPHMIQFREFQARWLERRQSEAANQTESSISVSPKVSTTNNNILVIDLTSDSHLAIEATTATNLDVYATMAIEVLENILATLGSIEEEI</sequence>
<dbReference type="AlphaFoldDB" id="A0A8S2QVA4"/>
<feature type="domain" description="Reverse transcriptase" evidence="1">
    <location>
        <begin position="132"/>
        <end position="408"/>
    </location>
</feature>
<accession>A0A8S2QVA4</accession>
<evidence type="ECO:0000313" key="3">
    <source>
        <dbReference type="Proteomes" id="UP000676336"/>
    </source>
</evidence>
<dbReference type="InterPro" id="IPR058912">
    <property type="entry name" value="HTH_animal"/>
</dbReference>
<evidence type="ECO:0000313" key="2">
    <source>
        <dbReference type="EMBL" id="CAF4115887.1"/>
    </source>
</evidence>